<keyword evidence="1" id="KW-0812">Transmembrane</keyword>
<reference evidence="2" key="1">
    <citation type="journal article" date="2019" name="PLoS Negl. Trop. Dis.">
        <title>Revisiting the worldwide diversity of Leptospira species in the environment.</title>
        <authorList>
            <person name="Vincent A.T."/>
            <person name="Schiettekatte O."/>
            <person name="Bourhy P."/>
            <person name="Veyrier F.J."/>
            <person name="Picardeau M."/>
        </authorList>
    </citation>
    <scope>NUCLEOTIDE SEQUENCE [LARGE SCALE GENOMIC DNA]</scope>
    <source>
        <strain evidence="2">201800299</strain>
    </source>
</reference>
<dbReference type="AlphaFoldDB" id="A0A5F1Y9Q7"/>
<protein>
    <submittedName>
        <fullName evidence="2">Uncharacterized protein</fullName>
    </submittedName>
</protein>
<evidence type="ECO:0000313" key="2">
    <source>
        <dbReference type="EMBL" id="TGK33305.1"/>
    </source>
</evidence>
<keyword evidence="1" id="KW-1133">Transmembrane helix</keyword>
<sequence length="180" mass="21363">MIIKFQERLKRNTLIFINTLAIFISITSLVASWYVVYLNTKNLNLERQFKAIRVLKDYGTLGGINILKQIYDEDEINALVEYDVYIKILDLFSSDKDVRSQAYLDIISFHFHNNFANLAETLNKEIGLHFSSQKRLHENIQLREVCDSIIYRHLSKNPSKKEMEEIMKLTNIWWIHNHNK</sequence>
<evidence type="ECO:0000256" key="1">
    <source>
        <dbReference type="SAM" id="Phobius"/>
    </source>
</evidence>
<accession>A0A5F1Y9Q7</accession>
<keyword evidence="3" id="KW-1185">Reference proteome</keyword>
<dbReference type="Proteomes" id="UP000298277">
    <property type="component" value="Unassembled WGS sequence"/>
</dbReference>
<dbReference type="EMBL" id="RQFA01000046">
    <property type="protein sequence ID" value="TGK33305.1"/>
    <property type="molecule type" value="Genomic_DNA"/>
</dbReference>
<evidence type="ECO:0000313" key="3">
    <source>
        <dbReference type="Proteomes" id="UP000298277"/>
    </source>
</evidence>
<name>A0A5F1Y9Q7_9LEPT</name>
<gene>
    <name evidence="2" type="ORF">EHQ17_10960</name>
</gene>
<feature type="transmembrane region" description="Helical" evidence="1">
    <location>
        <begin position="12"/>
        <end position="36"/>
    </location>
</feature>
<keyword evidence="1" id="KW-0472">Membrane</keyword>
<organism evidence="2 3">
    <name type="scientific">Leptospira gomenensis</name>
    <dbReference type="NCBI Taxonomy" id="2484974"/>
    <lineage>
        <taxon>Bacteria</taxon>
        <taxon>Pseudomonadati</taxon>
        <taxon>Spirochaetota</taxon>
        <taxon>Spirochaetia</taxon>
        <taxon>Leptospirales</taxon>
        <taxon>Leptospiraceae</taxon>
        <taxon>Leptospira</taxon>
    </lineage>
</organism>
<proteinExistence type="predicted"/>
<dbReference type="RefSeq" id="WP_135594596.1">
    <property type="nucleotide sequence ID" value="NZ_RQEZ01000013.1"/>
</dbReference>
<comment type="caution">
    <text evidence="2">The sequence shown here is derived from an EMBL/GenBank/DDBJ whole genome shotgun (WGS) entry which is preliminary data.</text>
</comment>